<feature type="domain" description="NAD-dependent epimerase/dehydratase" evidence="1">
    <location>
        <begin position="5"/>
        <end position="240"/>
    </location>
</feature>
<evidence type="ECO:0000313" key="3">
    <source>
        <dbReference type="Proteomes" id="UP000034371"/>
    </source>
</evidence>
<dbReference type="PANTHER" id="PTHR43245:SF23">
    <property type="entry name" value="NAD(P)-BINDING DOMAIN-CONTAINING PROTEIN"/>
    <property type="match status" value="1"/>
</dbReference>
<dbReference type="CDD" id="cd08946">
    <property type="entry name" value="SDR_e"/>
    <property type="match status" value="1"/>
</dbReference>
<dbReference type="InterPro" id="IPR036291">
    <property type="entry name" value="NAD(P)-bd_dom_sf"/>
</dbReference>
<dbReference type="Proteomes" id="UP000034371">
    <property type="component" value="Unassembled WGS sequence"/>
</dbReference>
<evidence type="ECO:0000313" key="2">
    <source>
        <dbReference type="EMBL" id="KKS20975.1"/>
    </source>
</evidence>
<dbReference type="EMBL" id="LCBY01000046">
    <property type="protein sequence ID" value="KKS20975.1"/>
    <property type="molecule type" value="Genomic_DNA"/>
</dbReference>
<reference evidence="2 3" key="1">
    <citation type="journal article" date="2015" name="Nature">
        <title>rRNA introns, odd ribosomes, and small enigmatic genomes across a large radiation of phyla.</title>
        <authorList>
            <person name="Brown C.T."/>
            <person name="Hug L.A."/>
            <person name="Thomas B.C."/>
            <person name="Sharon I."/>
            <person name="Castelle C.J."/>
            <person name="Singh A."/>
            <person name="Wilkins M.J."/>
            <person name="Williams K.H."/>
            <person name="Banfield J.F."/>
        </authorList>
    </citation>
    <scope>NUCLEOTIDE SEQUENCE [LARGE SCALE GENOMIC DNA]</scope>
</reference>
<dbReference type="AlphaFoldDB" id="A0A0G0X7Q4"/>
<name>A0A0G0X7Q4_9BACT</name>
<sequence length="339" mass="38244">MNKKILVTGGAGYVGSVLVRALLKKGYQVKVLDKLVFGKGSLEEIKDQIEIIEDDVCTTGPEIMEGIDAVIHLAGFSTEPVSQYNPRYTDLLNHLATERMAKFAKEKGVKRFIFSSSCSIYFTYNTPPDPSPSKETDSINPISAYSLSKRAAEQAILELADDNFQPVIFRKGTICGWSPRMRFDLIINAFAKDAFSKKLLTVDAGGQVWRPIIDIQDVVLTYIKALELPLDKIGGKIFNISNDNWNAGELAQKIKEIVKNRKGIDIQIETRPVNITRNYKADNALFKETFQLAPSRSLDEIVFEIWDQLEKSPEIANDPIHYNDKWHLQLMEQQKNKTA</sequence>
<dbReference type="Pfam" id="PF01370">
    <property type="entry name" value="Epimerase"/>
    <property type="match status" value="1"/>
</dbReference>
<protein>
    <recommendedName>
        <fullName evidence="1">NAD-dependent epimerase/dehydratase domain-containing protein</fullName>
    </recommendedName>
</protein>
<evidence type="ECO:0000259" key="1">
    <source>
        <dbReference type="Pfam" id="PF01370"/>
    </source>
</evidence>
<proteinExistence type="predicted"/>
<organism evidence="2 3">
    <name type="scientific">Candidatus Roizmanbacteria bacterium GW2011_GWC2_41_7</name>
    <dbReference type="NCBI Taxonomy" id="1618487"/>
    <lineage>
        <taxon>Bacteria</taxon>
        <taxon>Candidatus Roizmaniibacteriota</taxon>
    </lineage>
</organism>
<comment type="caution">
    <text evidence="2">The sequence shown here is derived from an EMBL/GenBank/DDBJ whole genome shotgun (WGS) entry which is preliminary data.</text>
</comment>
<dbReference type="InterPro" id="IPR001509">
    <property type="entry name" value="Epimerase_deHydtase"/>
</dbReference>
<dbReference type="SUPFAM" id="SSF51735">
    <property type="entry name" value="NAD(P)-binding Rossmann-fold domains"/>
    <property type="match status" value="1"/>
</dbReference>
<dbReference type="PATRIC" id="fig|1618487.3.peg.660"/>
<dbReference type="PANTHER" id="PTHR43245">
    <property type="entry name" value="BIFUNCTIONAL POLYMYXIN RESISTANCE PROTEIN ARNA"/>
    <property type="match status" value="1"/>
</dbReference>
<dbReference type="InterPro" id="IPR050177">
    <property type="entry name" value="Lipid_A_modif_metabolic_enz"/>
</dbReference>
<dbReference type="Gene3D" id="3.40.50.720">
    <property type="entry name" value="NAD(P)-binding Rossmann-like Domain"/>
    <property type="match status" value="1"/>
</dbReference>
<accession>A0A0G0X7Q4</accession>
<gene>
    <name evidence="2" type="ORF">UU78_C0046G0006</name>
</gene>